<dbReference type="InterPro" id="IPR036778">
    <property type="entry name" value="OHCU_decarboxylase_sf"/>
</dbReference>
<organism evidence="8 9">
    <name type="scientific">Paenibacillus tritici</name>
    <dbReference type="NCBI Taxonomy" id="1873425"/>
    <lineage>
        <taxon>Bacteria</taxon>
        <taxon>Bacillati</taxon>
        <taxon>Bacillota</taxon>
        <taxon>Bacilli</taxon>
        <taxon>Bacillales</taxon>
        <taxon>Paenibacillaceae</taxon>
        <taxon>Paenibacillus</taxon>
    </lineage>
</organism>
<keyword evidence="6 8" id="KW-0456">Lyase</keyword>
<evidence type="ECO:0000256" key="6">
    <source>
        <dbReference type="ARBA" id="ARBA00023239"/>
    </source>
</evidence>
<gene>
    <name evidence="8" type="primary">uraD</name>
    <name evidence="8" type="ORF">HQN87_08580</name>
</gene>
<sequence>MNTPVHRLTLQQINAMEKLEFVESLGGIFEHSPWVAEGVYGRRPFEHLQHLHTEMMDIAQNAEPDRQLALLKAHPDLATRLAVSPLSAAEQQGAGLDRLTPEEFRQLTELNAAYTERFRFPFILAVRGKDKDDILNAIRERVGRSLEEEQAQALREIGKITRFRLEDLLGTG</sequence>
<dbReference type="InterPro" id="IPR018020">
    <property type="entry name" value="OHCU_decarboxylase"/>
</dbReference>
<name>A0ABX2DLR5_9BACL</name>
<keyword evidence="4" id="KW-0659">Purine metabolism</keyword>
<keyword evidence="9" id="KW-1185">Reference proteome</keyword>
<dbReference type="EMBL" id="JABMKX010000004">
    <property type="protein sequence ID" value="NQX45385.1"/>
    <property type="molecule type" value="Genomic_DNA"/>
</dbReference>
<keyword evidence="5" id="KW-0210">Decarboxylase</keyword>
<evidence type="ECO:0000256" key="3">
    <source>
        <dbReference type="ARBA" id="ARBA00012257"/>
    </source>
</evidence>
<reference evidence="8 9" key="1">
    <citation type="submission" date="2020-05" db="EMBL/GenBank/DDBJ databases">
        <title>Paenibacillus glebae, sp. nov., Paenibacillus humi sp. nov., Paenibacillus pedi sp. nov., Paenibacillus terrestris sp. nov. and Paenibacillus terricola sp. nov., isolated from a forest top soil sample.</title>
        <authorList>
            <person name="Qi S."/>
            <person name="Carlier A."/>
            <person name="Cnockaert M."/>
            <person name="Vandamme P."/>
        </authorList>
    </citation>
    <scope>NUCLEOTIDE SEQUENCE [LARGE SCALE GENOMIC DNA]</scope>
    <source>
        <strain evidence="8 9">LMG 29502</strain>
    </source>
</reference>
<evidence type="ECO:0000313" key="9">
    <source>
        <dbReference type="Proteomes" id="UP000711047"/>
    </source>
</evidence>
<dbReference type="EC" id="4.1.1.97" evidence="3"/>
<dbReference type="GO" id="GO:0051997">
    <property type="term" value="F:2-oxo-4-hydroxy-4-carboxy-5-ureidoimidazoline decarboxylase activity"/>
    <property type="evidence" value="ECO:0007669"/>
    <property type="project" value="UniProtKB-EC"/>
</dbReference>
<dbReference type="PANTHER" id="PTHR43466:SF1">
    <property type="entry name" value="2-OXO-4-HYDROXY-4-CARBOXY-5-UREIDOIMIDAZOLINE DECARBOXYLASE-RELATED"/>
    <property type="match status" value="1"/>
</dbReference>
<evidence type="ECO:0000313" key="8">
    <source>
        <dbReference type="EMBL" id="NQX45385.1"/>
    </source>
</evidence>
<evidence type="ECO:0000256" key="4">
    <source>
        <dbReference type="ARBA" id="ARBA00022631"/>
    </source>
</evidence>
<feature type="domain" description="Oxo-4-hydroxy-4-carboxy-5-ureidoimidazoline decarboxylase" evidence="7">
    <location>
        <begin position="14"/>
        <end position="166"/>
    </location>
</feature>
<accession>A0ABX2DLR5</accession>
<evidence type="ECO:0000256" key="2">
    <source>
        <dbReference type="ARBA" id="ARBA00004754"/>
    </source>
</evidence>
<comment type="catalytic activity">
    <reaction evidence="1">
        <text>5-hydroxy-2-oxo-4-ureido-2,5-dihydro-1H-imidazole-5-carboxylate + H(+) = (S)-allantoin + CO2</text>
        <dbReference type="Rhea" id="RHEA:26301"/>
        <dbReference type="ChEBI" id="CHEBI:15378"/>
        <dbReference type="ChEBI" id="CHEBI:15678"/>
        <dbReference type="ChEBI" id="CHEBI:16526"/>
        <dbReference type="ChEBI" id="CHEBI:58639"/>
        <dbReference type="EC" id="4.1.1.97"/>
    </reaction>
</comment>
<dbReference type="RefSeq" id="WP_173130693.1">
    <property type="nucleotide sequence ID" value="NZ_CP073365.1"/>
</dbReference>
<protein>
    <recommendedName>
        <fullName evidence="3">2-oxo-4-hydroxy-4-carboxy-5-ureidoimidazoline decarboxylase</fullName>
        <ecNumber evidence="3">4.1.1.97</ecNumber>
    </recommendedName>
</protein>
<comment type="pathway">
    <text evidence="2">Purine metabolism; urate degradation; (S)-allantoin from urate: step 3/3.</text>
</comment>
<dbReference type="NCBIfam" id="TIGR03164">
    <property type="entry name" value="UHCUDC"/>
    <property type="match status" value="1"/>
</dbReference>
<evidence type="ECO:0000259" key="7">
    <source>
        <dbReference type="Pfam" id="PF09349"/>
    </source>
</evidence>
<dbReference type="Proteomes" id="UP000711047">
    <property type="component" value="Unassembled WGS sequence"/>
</dbReference>
<evidence type="ECO:0000256" key="1">
    <source>
        <dbReference type="ARBA" id="ARBA00001163"/>
    </source>
</evidence>
<comment type="caution">
    <text evidence="8">The sequence shown here is derived from an EMBL/GenBank/DDBJ whole genome shotgun (WGS) entry which is preliminary data.</text>
</comment>
<dbReference type="PANTHER" id="PTHR43466">
    <property type="entry name" value="2-OXO-4-HYDROXY-4-CARBOXY-5-UREIDOIMIDAZOLINE DECARBOXYLASE-RELATED"/>
    <property type="match status" value="1"/>
</dbReference>
<dbReference type="InterPro" id="IPR017580">
    <property type="entry name" value="OHCU_decarboxylase-1"/>
</dbReference>
<dbReference type="Pfam" id="PF09349">
    <property type="entry name" value="OHCU_decarbox"/>
    <property type="match status" value="1"/>
</dbReference>
<proteinExistence type="predicted"/>
<dbReference type="Gene3D" id="1.10.3330.10">
    <property type="entry name" value="Oxo-4-hydroxy-4-carboxy-5-ureidoimidazoline decarboxylase"/>
    <property type="match status" value="1"/>
</dbReference>
<dbReference type="SUPFAM" id="SSF158694">
    <property type="entry name" value="UraD-Like"/>
    <property type="match status" value="1"/>
</dbReference>
<evidence type="ECO:0000256" key="5">
    <source>
        <dbReference type="ARBA" id="ARBA00022793"/>
    </source>
</evidence>